<name>A0ACA9UG52_BIOOC</name>
<organism evidence="1 2">
    <name type="scientific">Clonostachys rosea f. rosea IK726</name>
    <dbReference type="NCBI Taxonomy" id="1349383"/>
    <lineage>
        <taxon>Eukaryota</taxon>
        <taxon>Fungi</taxon>
        <taxon>Dikarya</taxon>
        <taxon>Ascomycota</taxon>
        <taxon>Pezizomycotina</taxon>
        <taxon>Sordariomycetes</taxon>
        <taxon>Hypocreomycetidae</taxon>
        <taxon>Hypocreales</taxon>
        <taxon>Bionectriaceae</taxon>
        <taxon>Clonostachys</taxon>
    </lineage>
</organism>
<reference evidence="1" key="2">
    <citation type="submission" date="2021-10" db="EMBL/GenBank/DDBJ databases">
        <authorList>
            <person name="Piombo E."/>
        </authorList>
    </citation>
    <scope>NUCLEOTIDE SEQUENCE</scope>
</reference>
<sequence>MGTTRSSPELVALLAEYVDIQGSLPTQDRHGITALGLAVRGAPLDAIEALLDIRDRGIPNRKAVSANRKDLIDMLWARHQILFFTQHEFRFTRLQHPHWNDLIAEFFAI</sequence>
<keyword evidence="2" id="KW-1185">Reference proteome</keyword>
<dbReference type="Proteomes" id="UP000836387">
    <property type="component" value="Unassembled WGS sequence"/>
</dbReference>
<accession>A0ACA9UG52</accession>
<dbReference type="EMBL" id="CADEHS020000333">
    <property type="protein sequence ID" value="CAG9951498.1"/>
    <property type="molecule type" value="Genomic_DNA"/>
</dbReference>
<comment type="caution">
    <text evidence="1">The sequence shown here is derived from an EMBL/GenBank/DDBJ whole genome shotgun (WGS) entry which is preliminary data.</text>
</comment>
<gene>
    <name evidence="1" type="ORF">CRV2_00020975</name>
</gene>
<evidence type="ECO:0000313" key="2">
    <source>
        <dbReference type="Proteomes" id="UP000836387"/>
    </source>
</evidence>
<evidence type="ECO:0000313" key="1">
    <source>
        <dbReference type="EMBL" id="CAG9951498.1"/>
    </source>
</evidence>
<proteinExistence type="predicted"/>
<reference evidence="1" key="1">
    <citation type="submission" date="2020-04" db="EMBL/GenBank/DDBJ databases">
        <authorList>
            <person name="Broberg M."/>
        </authorList>
    </citation>
    <scope>NUCLEOTIDE SEQUENCE</scope>
</reference>
<protein>
    <submittedName>
        <fullName evidence="1">Uncharacterized protein</fullName>
    </submittedName>
</protein>